<keyword evidence="2" id="KW-1185">Reference proteome</keyword>
<dbReference type="InterPro" id="IPR038555">
    <property type="entry name" value="Zincin_1_sf"/>
</dbReference>
<accession>A0ABT1RPF7</accession>
<reference evidence="1 2" key="1">
    <citation type="submission" date="2022-06" db="EMBL/GenBank/DDBJ databases">
        <title>Isolation of gut microbiota from human fecal samples.</title>
        <authorList>
            <person name="Pamer E.G."/>
            <person name="Barat B."/>
            <person name="Waligurski E."/>
            <person name="Medina S."/>
            <person name="Paddock L."/>
            <person name="Mostad J."/>
        </authorList>
    </citation>
    <scope>NUCLEOTIDE SEQUENCE [LARGE SCALE GENOMIC DNA]</scope>
    <source>
        <strain evidence="1 2">SL.3.17</strain>
    </source>
</reference>
<evidence type="ECO:0000313" key="1">
    <source>
        <dbReference type="EMBL" id="MCQ4637068.1"/>
    </source>
</evidence>
<evidence type="ECO:0000313" key="2">
    <source>
        <dbReference type="Proteomes" id="UP001524502"/>
    </source>
</evidence>
<dbReference type="RefSeq" id="WP_256132262.1">
    <property type="nucleotide sequence ID" value="NZ_JANFXK010000010.1"/>
</dbReference>
<dbReference type="Gene3D" id="3.30.2010.20">
    <property type="match status" value="1"/>
</dbReference>
<name>A0ABT1RPF7_9FIRM</name>
<organism evidence="1 2">
    <name type="scientific">Anaerovorax odorimutans</name>
    <dbReference type="NCBI Taxonomy" id="109327"/>
    <lineage>
        <taxon>Bacteria</taxon>
        <taxon>Bacillati</taxon>
        <taxon>Bacillota</taxon>
        <taxon>Clostridia</taxon>
        <taxon>Peptostreptococcales</taxon>
        <taxon>Anaerovoracaceae</taxon>
        <taxon>Anaerovorax</taxon>
    </lineage>
</organism>
<comment type="caution">
    <text evidence="1">The sequence shown here is derived from an EMBL/GenBank/DDBJ whole genome shotgun (WGS) entry which is preliminary data.</text>
</comment>
<dbReference type="Proteomes" id="UP001524502">
    <property type="component" value="Unassembled WGS sequence"/>
</dbReference>
<gene>
    <name evidence="1" type="ORF">NE619_10050</name>
</gene>
<sequence length="124" mass="14054">MVTIDEAQIMLDEIAEELPAGIYKDLNGGILLLPEAKMSPHAISNDLYILGEYQSGGSMGRLIKIYYGSFAKLFGHLEGDAFKSRLRETLFHEFTHHLEGLAGEKGLEIEDEKQLRRYRKERGL</sequence>
<dbReference type="SUPFAM" id="SSF55486">
    <property type="entry name" value="Metalloproteases ('zincins'), catalytic domain"/>
    <property type="match status" value="1"/>
</dbReference>
<proteinExistence type="predicted"/>
<dbReference type="CDD" id="cd12953">
    <property type="entry name" value="MMP_TTHA0227"/>
    <property type="match status" value="1"/>
</dbReference>
<dbReference type="EMBL" id="JANFXK010000010">
    <property type="protein sequence ID" value="MCQ4637068.1"/>
    <property type="molecule type" value="Genomic_DNA"/>
</dbReference>
<protein>
    <submittedName>
        <fullName evidence="1">Metallopeptidase family protein</fullName>
    </submittedName>
</protein>